<name>A0A4R2EWM6_9BACT</name>
<accession>A0A4R2EWM6</accession>
<organism evidence="1 2">
    <name type="scientific">Acetobacteroides hydrogenigenes</name>
    <dbReference type="NCBI Taxonomy" id="979970"/>
    <lineage>
        <taxon>Bacteria</taxon>
        <taxon>Pseudomonadati</taxon>
        <taxon>Bacteroidota</taxon>
        <taxon>Bacteroidia</taxon>
        <taxon>Bacteroidales</taxon>
        <taxon>Rikenellaceae</taxon>
        <taxon>Acetobacteroides</taxon>
    </lineage>
</organism>
<proteinExistence type="predicted"/>
<protein>
    <submittedName>
        <fullName evidence="1">Uncharacterized protein</fullName>
    </submittedName>
</protein>
<dbReference type="EMBL" id="SLWB01000002">
    <property type="protein sequence ID" value="TCN72236.1"/>
    <property type="molecule type" value="Genomic_DNA"/>
</dbReference>
<dbReference type="AlphaFoldDB" id="A0A4R2EWM6"/>
<reference evidence="1 2" key="1">
    <citation type="submission" date="2019-03" db="EMBL/GenBank/DDBJ databases">
        <title>Genomic Encyclopedia of Archaeal and Bacterial Type Strains, Phase II (KMG-II): from individual species to whole genera.</title>
        <authorList>
            <person name="Goeker M."/>
        </authorList>
    </citation>
    <scope>NUCLEOTIDE SEQUENCE [LARGE SCALE GENOMIC DNA]</scope>
    <source>
        <strain evidence="1 2">RL-C</strain>
    </source>
</reference>
<evidence type="ECO:0000313" key="2">
    <source>
        <dbReference type="Proteomes" id="UP000294830"/>
    </source>
</evidence>
<evidence type="ECO:0000313" key="1">
    <source>
        <dbReference type="EMBL" id="TCN72236.1"/>
    </source>
</evidence>
<keyword evidence="2" id="KW-1185">Reference proteome</keyword>
<sequence length="943" mass="109574">MKRILVIFILLLSYSSFGQYYAVGEDPYSVKYNYVETPHFKVVFPQDLNDYALRIAAMLEQSYNNAQFDKRIKTKKIQVLIHTKNSISNGFVSWAPKRMELMALPPHDFESISWSRELAIHEFRHVSQISTLYKGLTGISFYILGEQGIGLMASLVPLWFYEGDAVASETAYTQSGRGRSANFNLEYRTRLAEEFNLKFDQYLNGSYKIPIPNHYCLGYHMVSYARAKYGNDIWNKVARYTTQRPFILAPFSFGIKKYTNNTREELFKKSISYYDSTWSNLSINKYYNPINKHYIKNYSDYNFPLKVGNNTYAFKTSLSKNPQLIRINSDGKEKELKSIGAINSRPVTDGENIYWTEYMYAGRWAQVKYSVIRKYSITSKSYSVLSNHKYYSYPTLKGDSLATLQNLPSNKLSIGLYSKNFERINEFPIPFEQAKDLQWTDNNLAYVTLDSHDNMIVVKQNLSSSTIDTLLNFGRRNMNDVKVFRDSITFISDYSGKSCLYSYNKSTNSFNKLYEPIYGISNYEFIDKSKLILSEYHLNGYKLSKRTTSPAPIANEKKTPNYPVADLLSKNVAINLQDSIPNKPMLKVKKYNRLTHLFNFHSWAPFYFDPADIQDLYLNVYPGFTIMSQNLLSTSFTTLGYGYTPDGHIIDISHTFKGWLPVFNLRFDRYNTTPLLYQVSNPKYKMDSTLRRFKVAASSYLPLQFSYGSWNALLQPSIEYSHYNDILYNRSKAKYEKGLDQITSSFYGALQMKLAHQNIFPRWGINAYFKTAAAPFEHENLGRLYAYRLGIITPGLFKNHGFMTRICYQNQEVDRYYYSNAFTLPRGYASSYRSNYYKALFNDYSFPIAYPDFNLSWLVYLKRIRLNLFADFAENTKMSYVVDKNNKVIGKIYPKNVYSSTGTDVLFDLNLLRSTFPITTGARISYNNNGTVTWNSFFSIHFN</sequence>
<dbReference type="Proteomes" id="UP000294830">
    <property type="component" value="Unassembled WGS sequence"/>
</dbReference>
<dbReference type="OrthoDB" id="9799878at2"/>
<gene>
    <name evidence="1" type="ORF">CLV25_102200</name>
</gene>
<dbReference type="RefSeq" id="WP_131838294.1">
    <property type="nucleotide sequence ID" value="NZ_SLWB01000002.1"/>
</dbReference>
<comment type="caution">
    <text evidence="1">The sequence shown here is derived from an EMBL/GenBank/DDBJ whole genome shotgun (WGS) entry which is preliminary data.</text>
</comment>
<dbReference type="SUPFAM" id="SSF69304">
    <property type="entry name" value="Tricorn protease N-terminal domain"/>
    <property type="match status" value="1"/>
</dbReference>